<dbReference type="CDD" id="cd06170">
    <property type="entry name" value="LuxR_C_like"/>
    <property type="match status" value="1"/>
</dbReference>
<feature type="modified residue" description="4-aspartylphosphate" evidence="5">
    <location>
        <position position="54"/>
    </location>
</feature>
<dbReference type="SMART" id="SM00448">
    <property type="entry name" value="REC"/>
    <property type="match status" value="1"/>
</dbReference>
<comment type="caution">
    <text evidence="8">The sequence shown here is derived from an EMBL/GenBank/DDBJ whole genome shotgun (WGS) entry which is preliminary data.</text>
</comment>
<dbReference type="RefSeq" id="WP_141339413.1">
    <property type="nucleotide sequence ID" value="NZ_JBHMAX010000033.1"/>
</dbReference>
<keyword evidence="9" id="KW-1185">Reference proteome</keyword>
<evidence type="ECO:0000259" key="7">
    <source>
        <dbReference type="PROSITE" id="PS50110"/>
    </source>
</evidence>
<organism evidence="8 9">
    <name type="scientific">Ornithinimicrobium kibberense</name>
    <dbReference type="NCBI Taxonomy" id="282060"/>
    <lineage>
        <taxon>Bacteria</taxon>
        <taxon>Bacillati</taxon>
        <taxon>Actinomycetota</taxon>
        <taxon>Actinomycetes</taxon>
        <taxon>Micrococcales</taxon>
        <taxon>Ornithinimicrobiaceae</taxon>
        <taxon>Ornithinimicrobium</taxon>
    </lineage>
</organism>
<keyword evidence="2" id="KW-0805">Transcription regulation</keyword>
<accession>A0ABV5V6B2</accession>
<reference evidence="8 9" key="1">
    <citation type="submission" date="2024-09" db="EMBL/GenBank/DDBJ databases">
        <authorList>
            <person name="Sun Q."/>
            <person name="Mori K."/>
        </authorList>
    </citation>
    <scope>NUCLEOTIDE SEQUENCE [LARGE SCALE GENOMIC DNA]</scope>
    <source>
        <strain evidence="8 9">JCM 12763</strain>
    </source>
</reference>
<proteinExistence type="predicted"/>
<dbReference type="InterPro" id="IPR016032">
    <property type="entry name" value="Sig_transdc_resp-reg_C-effctor"/>
</dbReference>
<dbReference type="InterPro" id="IPR039420">
    <property type="entry name" value="WalR-like"/>
</dbReference>
<dbReference type="SUPFAM" id="SSF46894">
    <property type="entry name" value="C-terminal effector domain of the bipartite response regulators"/>
    <property type="match status" value="1"/>
</dbReference>
<evidence type="ECO:0000259" key="6">
    <source>
        <dbReference type="PROSITE" id="PS50043"/>
    </source>
</evidence>
<dbReference type="InterPro" id="IPR011006">
    <property type="entry name" value="CheY-like_superfamily"/>
</dbReference>
<dbReference type="CDD" id="cd17535">
    <property type="entry name" value="REC_NarL-like"/>
    <property type="match status" value="1"/>
</dbReference>
<dbReference type="Pfam" id="PF00196">
    <property type="entry name" value="GerE"/>
    <property type="match status" value="1"/>
</dbReference>
<dbReference type="InterPro" id="IPR058245">
    <property type="entry name" value="NreC/VraR/RcsB-like_REC"/>
</dbReference>
<gene>
    <name evidence="8" type="ORF">ACFFN0_14995</name>
</gene>
<evidence type="ECO:0000256" key="3">
    <source>
        <dbReference type="ARBA" id="ARBA00023125"/>
    </source>
</evidence>
<dbReference type="PANTHER" id="PTHR43214">
    <property type="entry name" value="TWO-COMPONENT RESPONSE REGULATOR"/>
    <property type="match status" value="1"/>
</dbReference>
<feature type="domain" description="Response regulatory" evidence="7">
    <location>
        <begin position="3"/>
        <end position="152"/>
    </location>
</feature>
<dbReference type="InterPro" id="IPR000792">
    <property type="entry name" value="Tscrpt_reg_LuxR_C"/>
</dbReference>
<dbReference type="EMBL" id="JBHMAX010000033">
    <property type="protein sequence ID" value="MFB9733353.1"/>
    <property type="molecule type" value="Genomic_DNA"/>
</dbReference>
<evidence type="ECO:0000313" key="8">
    <source>
        <dbReference type="EMBL" id="MFB9733353.1"/>
    </source>
</evidence>
<dbReference type="InterPro" id="IPR001789">
    <property type="entry name" value="Sig_transdc_resp-reg_receiver"/>
</dbReference>
<dbReference type="SUPFAM" id="SSF52172">
    <property type="entry name" value="CheY-like"/>
    <property type="match status" value="1"/>
</dbReference>
<feature type="domain" description="HTH luxR-type" evidence="6">
    <location>
        <begin position="180"/>
        <end position="245"/>
    </location>
</feature>
<evidence type="ECO:0000313" key="9">
    <source>
        <dbReference type="Proteomes" id="UP001589613"/>
    </source>
</evidence>
<dbReference type="PROSITE" id="PS50110">
    <property type="entry name" value="RESPONSE_REGULATORY"/>
    <property type="match status" value="1"/>
</dbReference>
<name>A0ABV5V6B2_9MICO</name>
<dbReference type="PRINTS" id="PR00038">
    <property type="entry name" value="HTHLUXR"/>
</dbReference>
<keyword evidence="3" id="KW-0238">DNA-binding</keyword>
<evidence type="ECO:0000256" key="4">
    <source>
        <dbReference type="ARBA" id="ARBA00023163"/>
    </source>
</evidence>
<dbReference type="PROSITE" id="PS50043">
    <property type="entry name" value="HTH_LUXR_2"/>
    <property type="match status" value="1"/>
</dbReference>
<dbReference type="SMART" id="SM00421">
    <property type="entry name" value="HTH_LUXR"/>
    <property type="match status" value="1"/>
</dbReference>
<dbReference type="Pfam" id="PF00072">
    <property type="entry name" value="Response_reg"/>
    <property type="match status" value="1"/>
</dbReference>
<keyword evidence="4" id="KW-0804">Transcription</keyword>
<evidence type="ECO:0000256" key="5">
    <source>
        <dbReference type="PROSITE-ProRule" id="PRU00169"/>
    </source>
</evidence>
<evidence type="ECO:0000256" key="1">
    <source>
        <dbReference type="ARBA" id="ARBA00022553"/>
    </source>
</evidence>
<dbReference type="Proteomes" id="UP001589613">
    <property type="component" value="Unassembled WGS sequence"/>
</dbReference>
<keyword evidence="1 5" id="KW-0597">Phosphoprotein</keyword>
<sequence>MIRVVVADDQREVREGLAMMLAAEPDVEVVGTASDGSRAVVLAEREHPDVVLMDIRMPGVDGVEATRLITEHQVQGSTAVGRGTEGGRGGNVAEDAGGAVDGGVPQETVAVLVLTTFDHDDVLYGALRAGASGYLLKHSAPSDLVDAVRTVAEGGSWIDPSVAGKVIATLRAMSPTDGRGRPTLEFLSPREIEVLRLMADAPTNAELAEMLFLSEATVKTHISRLLMKTGSHDRAQLVALAYRSGLVRP</sequence>
<dbReference type="PANTHER" id="PTHR43214:SF24">
    <property type="entry name" value="TRANSCRIPTIONAL REGULATORY PROTEIN NARL-RELATED"/>
    <property type="match status" value="1"/>
</dbReference>
<protein>
    <submittedName>
        <fullName evidence="8">Response regulator</fullName>
    </submittedName>
</protein>
<dbReference type="Gene3D" id="3.40.50.2300">
    <property type="match status" value="2"/>
</dbReference>
<evidence type="ECO:0000256" key="2">
    <source>
        <dbReference type="ARBA" id="ARBA00023015"/>
    </source>
</evidence>